<dbReference type="KEGG" id="osu:NT6N_11900"/>
<dbReference type="InterPro" id="IPR058205">
    <property type="entry name" value="D-LDH-like"/>
</dbReference>
<dbReference type="InterPro" id="IPR029753">
    <property type="entry name" value="D-isomer_DH_CS"/>
</dbReference>
<dbReference type="PROSITE" id="PS00065">
    <property type="entry name" value="D_2_HYDROXYACID_DH_1"/>
    <property type="match status" value="1"/>
</dbReference>
<evidence type="ECO:0000256" key="2">
    <source>
        <dbReference type="ARBA" id="ARBA00023002"/>
    </source>
</evidence>
<name>A0AAT9FJN9_9BACT</name>
<keyword evidence="3" id="KW-0520">NAD</keyword>
<dbReference type="GO" id="GO:0008720">
    <property type="term" value="F:D-lactate dehydrogenase (NAD+) activity"/>
    <property type="evidence" value="ECO:0007669"/>
    <property type="project" value="TreeGrafter"/>
</dbReference>
<reference evidence="7" key="1">
    <citation type="submission" date="2024-07" db="EMBL/GenBank/DDBJ databases">
        <title>Complete genome sequence of Verrucomicrobiaceae bacterium NT6N.</title>
        <authorList>
            <person name="Huang C."/>
            <person name="Takami H."/>
            <person name="Hamasaki K."/>
        </authorList>
    </citation>
    <scope>NUCLEOTIDE SEQUENCE</scope>
    <source>
        <strain evidence="7">NT6N</strain>
    </source>
</reference>
<evidence type="ECO:0000256" key="4">
    <source>
        <dbReference type="RuleBase" id="RU003719"/>
    </source>
</evidence>
<dbReference type="PROSITE" id="PS00670">
    <property type="entry name" value="D_2_HYDROXYACID_DH_2"/>
    <property type="match status" value="1"/>
</dbReference>
<dbReference type="InterPro" id="IPR029752">
    <property type="entry name" value="D-isomer_DH_CS1"/>
</dbReference>
<dbReference type="PROSITE" id="PS00671">
    <property type="entry name" value="D_2_HYDROXYACID_DH_3"/>
    <property type="match status" value="1"/>
</dbReference>
<dbReference type="SUPFAM" id="SSF51735">
    <property type="entry name" value="NAD(P)-binding Rossmann-fold domains"/>
    <property type="match status" value="1"/>
</dbReference>
<feature type="domain" description="D-isomer specific 2-hydroxyacid dehydrogenase catalytic" evidence="5">
    <location>
        <begin position="3"/>
        <end position="321"/>
    </location>
</feature>
<dbReference type="Pfam" id="PF00389">
    <property type="entry name" value="2-Hacid_dh"/>
    <property type="match status" value="1"/>
</dbReference>
<dbReference type="PANTHER" id="PTHR43026:SF1">
    <property type="entry name" value="2-HYDROXYACID DEHYDROGENASE HOMOLOG 1-RELATED"/>
    <property type="match status" value="1"/>
</dbReference>
<proteinExistence type="inferred from homology"/>
<dbReference type="GO" id="GO:0051287">
    <property type="term" value="F:NAD binding"/>
    <property type="evidence" value="ECO:0007669"/>
    <property type="project" value="InterPro"/>
</dbReference>
<comment type="similarity">
    <text evidence="1 4">Belongs to the D-isomer specific 2-hydroxyacid dehydrogenase family.</text>
</comment>
<evidence type="ECO:0000259" key="6">
    <source>
        <dbReference type="Pfam" id="PF02826"/>
    </source>
</evidence>
<dbReference type="PANTHER" id="PTHR43026">
    <property type="entry name" value="2-HYDROXYACID DEHYDROGENASE HOMOLOG 1-RELATED"/>
    <property type="match status" value="1"/>
</dbReference>
<keyword evidence="2 4" id="KW-0560">Oxidoreductase</keyword>
<gene>
    <name evidence="7" type="primary">ldhA</name>
    <name evidence="7" type="ORF">NT6N_11900</name>
</gene>
<dbReference type="AlphaFoldDB" id="A0AAT9FJN9"/>
<protein>
    <submittedName>
        <fullName evidence="7">Lactate dehydrogenase</fullName>
    </submittedName>
</protein>
<dbReference type="EMBL" id="AP026866">
    <property type="protein sequence ID" value="BDS06150.1"/>
    <property type="molecule type" value="Genomic_DNA"/>
</dbReference>
<dbReference type="Gene3D" id="3.40.50.720">
    <property type="entry name" value="NAD(P)-binding Rossmann-like Domain"/>
    <property type="match status" value="2"/>
</dbReference>
<evidence type="ECO:0000259" key="5">
    <source>
        <dbReference type="Pfam" id="PF00389"/>
    </source>
</evidence>
<sequence>MKVAVFSTQPHDRQFLQAEENSHEWVFFENHLREATASLAEGCDAVCVFVNDDLSESCLKKLHELGIRLIALRCAGFNNVDLPAAKELGLTVLRVPEYSPYAVAEHTLALLLALNRHIHKAYTRVRDGNFSLNGLMGFDLRGKTVGVIGVGKIGSVFCDLLSGFGVKLLAYDPTQEAGTEVDGLRFTDLDTIFSESDVISLHCPLTPETHHVIDAESLAKCKDGLYLVNTSRGGLVDADAAIQSLKSGKLGGLALDVYEEEAGLFFEDCSDDIIGDDILMRLTTFPNVLLTSHQAFFTHEAVSEIARVTHDNLDVFEQGGDYSGTEVS</sequence>
<feature type="domain" description="D-isomer specific 2-hydroxyacid dehydrogenase NAD-binding" evidence="6">
    <location>
        <begin position="108"/>
        <end position="295"/>
    </location>
</feature>
<dbReference type="InterPro" id="IPR006139">
    <property type="entry name" value="D-isomer_2_OHA_DH_cat_dom"/>
</dbReference>
<organism evidence="7">
    <name type="scientific">Oceaniferula spumae</name>
    <dbReference type="NCBI Taxonomy" id="2979115"/>
    <lineage>
        <taxon>Bacteria</taxon>
        <taxon>Pseudomonadati</taxon>
        <taxon>Verrucomicrobiota</taxon>
        <taxon>Verrucomicrobiia</taxon>
        <taxon>Verrucomicrobiales</taxon>
        <taxon>Verrucomicrobiaceae</taxon>
        <taxon>Oceaniferula</taxon>
    </lineage>
</organism>
<dbReference type="InterPro" id="IPR006140">
    <property type="entry name" value="D-isomer_DH_NAD-bd"/>
</dbReference>
<dbReference type="Pfam" id="PF02826">
    <property type="entry name" value="2-Hacid_dh_C"/>
    <property type="match status" value="1"/>
</dbReference>
<evidence type="ECO:0000313" key="7">
    <source>
        <dbReference type="EMBL" id="BDS06150.1"/>
    </source>
</evidence>
<dbReference type="InterPro" id="IPR036291">
    <property type="entry name" value="NAD(P)-bd_dom_sf"/>
</dbReference>
<evidence type="ECO:0000256" key="1">
    <source>
        <dbReference type="ARBA" id="ARBA00005854"/>
    </source>
</evidence>
<dbReference type="CDD" id="cd12183">
    <property type="entry name" value="LDH_like_2"/>
    <property type="match status" value="1"/>
</dbReference>
<evidence type="ECO:0000256" key="3">
    <source>
        <dbReference type="ARBA" id="ARBA00023027"/>
    </source>
</evidence>
<dbReference type="SUPFAM" id="SSF52283">
    <property type="entry name" value="Formate/glycerate dehydrogenase catalytic domain-like"/>
    <property type="match status" value="1"/>
</dbReference>
<accession>A0AAT9FJN9</accession>